<proteinExistence type="predicted"/>
<evidence type="ECO:0000313" key="1">
    <source>
        <dbReference type="EMBL" id="KAH0546039.1"/>
    </source>
</evidence>
<organism evidence="1 2">
    <name type="scientific">Cotesia glomerata</name>
    <name type="common">Lepidopteran parasitic wasp</name>
    <name type="synonym">Apanteles glomeratus</name>
    <dbReference type="NCBI Taxonomy" id="32391"/>
    <lineage>
        <taxon>Eukaryota</taxon>
        <taxon>Metazoa</taxon>
        <taxon>Ecdysozoa</taxon>
        <taxon>Arthropoda</taxon>
        <taxon>Hexapoda</taxon>
        <taxon>Insecta</taxon>
        <taxon>Pterygota</taxon>
        <taxon>Neoptera</taxon>
        <taxon>Endopterygota</taxon>
        <taxon>Hymenoptera</taxon>
        <taxon>Apocrita</taxon>
        <taxon>Ichneumonoidea</taxon>
        <taxon>Braconidae</taxon>
        <taxon>Microgastrinae</taxon>
        <taxon>Cotesia</taxon>
    </lineage>
</organism>
<accession>A0AAV7I3Y7</accession>
<comment type="caution">
    <text evidence="1">The sequence shown here is derived from an EMBL/GenBank/DDBJ whole genome shotgun (WGS) entry which is preliminary data.</text>
</comment>
<gene>
    <name evidence="1" type="ORF">KQX54_006041</name>
</gene>
<dbReference type="Proteomes" id="UP000826195">
    <property type="component" value="Unassembled WGS sequence"/>
</dbReference>
<reference evidence="1 2" key="1">
    <citation type="journal article" date="2021" name="J. Hered.">
        <title>A chromosome-level genome assembly of the parasitoid wasp, Cotesia glomerata (Hymenoptera: Braconidae).</title>
        <authorList>
            <person name="Pinto B.J."/>
            <person name="Weis J.J."/>
            <person name="Gamble T."/>
            <person name="Ode P.J."/>
            <person name="Paul R."/>
            <person name="Zaspel J.M."/>
        </authorList>
    </citation>
    <scope>NUCLEOTIDE SEQUENCE [LARGE SCALE GENOMIC DNA]</scope>
    <source>
        <strain evidence="1">CgM1</strain>
    </source>
</reference>
<evidence type="ECO:0000313" key="2">
    <source>
        <dbReference type="Proteomes" id="UP000826195"/>
    </source>
</evidence>
<protein>
    <submittedName>
        <fullName evidence="1">Uncharacterized protein</fullName>
    </submittedName>
</protein>
<dbReference type="EMBL" id="JAHXZJ010002237">
    <property type="protein sequence ID" value="KAH0546039.1"/>
    <property type="molecule type" value="Genomic_DNA"/>
</dbReference>
<name>A0AAV7I3Y7_COTGL</name>
<keyword evidence="2" id="KW-1185">Reference proteome</keyword>
<sequence>MHTLTAAVQPTPIPKHVDTTRNLPQIERGWLWRAYPAPVTRASSPVPHADPQSFTHQTDYTTSSSTIVLLCYVQSGLCAQVCSEYSKGFCYPRLMGEKGNKYCIDL</sequence>
<dbReference type="AlphaFoldDB" id="A0AAV7I3Y7"/>